<keyword evidence="3" id="KW-0732">Signal</keyword>
<dbReference type="OrthoDB" id="9999955at2759"/>
<sequence>VCCSAWLLVSLVPAWLCVAARGCALRRVAVCCVAVCCGAWLCVAALGYLSLLSLRGCVLRRVAVRCGAWLCVVSLSSQCFLFFRISYCTTDKVQNKVFAYVAQNQTNGALECHAFLSPKKKLAQAVTLTVAQAFKVALDLWESGQEGKEHSTPRRETPCAQGGDTANTHAASDLQTHKPTSSMESADLLQLGESFGHLPSPGQTKKVRVIIACDQRVRAGRAVWGGGNLCERAGCIVWRVTRRVGCIVWRVTRRMGTRWMEGDHDA</sequence>
<reference evidence="5" key="2">
    <citation type="submission" date="2025-09" db="UniProtKB">
        <authorList>
            <consortium name="Ensembl"/>
        </authorList>
    </citation>
    <scope>IDENTIFICATION</scope>
</reference>
<dbReference type="InterPro" id="IPR006020">
    <property type="entry name" value="PTB/PI_dom"/>
</dbReference>
<dbReference type="AlphaFoldDB" id="A0A8C5Q099"/>
<accession>A0A8C5Q099</accession>
<evidence type="ECO:0000256" key="1">
    <source>
        <dbReference type="SAM" id="MobiDB-lite"/>
    </source>
</evidence>
<keyword evidence="6" id="KW-1185">Reference proteome</keyword>
<keyword evidence="2" id="KW-0812">Transmembrane</keyword>
<feature type="chain" id="PRO_5034812108" description="PID domain-containing protein" evidence="3">
    <location>
        <begin position="20"/>
        <end position="266"/>
    </location>
</feature>
<keyword evidence="2" id="KW-0472">Membrane</keyword>
<dbReference type="PANTHER" id="PTHR11232">
    <property type="entry name" value="PHOSPHOTYROSINE INTERACTION DOMAIN-CONTAINING FAMILY MEMBER"/>
    <property type="match status" value="1"/>
</dbReference>
<dbReference type="Ensembl" id="ENSLLET00000031461.1">
    <property type="protein sequence ID" value="ENSLLEP00000030296.1"/>
    <property type="gene ID" value="ENSLLEG00000019147.1"/>
</dbReference>
<evidence type="ECO:0000259" key="4">
    <source>
        <dbReference type="PROSITE" id="PS01179"/>
    </source>
</evidence>
<evidence type="ECO:0000313" key="5">
    <source>
        <dbReference type="Ensembl" id="ENSLLEP00000030296.1"/>
    </source>
</evidence>
<keyword evidence="2" id="KW-1133">Transmembrane helix</keyword>
<organism evidence="5 6">
    <name type="scientific">Leptobrachium leishanense</name>
    <name type="common">Leishan spiny toad</name>
    <dbReference type="NCBI Taxonomy" id="445787"/>
    <lineage>
        <taxon>Eukaryota</taxon>
        <taxon>Metazoa</taxon>
        <taxon>Chordata</taxon>
        <taxon>Craniata</taxon>
        <taxon>Vertebrata</taxon>
        <taxon>Euteleostomi</taxon>
        <taxon>Amphibia</taxon>
        <taxon>Batrachia</taxon>
        <taxon>Anura</taxon>
        <taxon>Pelobatoidea</taxon>
        <taxon>Megophryidae</taxon>
        <taxon>Leptobrachium</taxon>
    </lineage>
</organism>
<dbReference type="Proteomes" id="UP000694569">
    <property type="component" value="Unplaced"/>
</dbReference>
<feature type="compositionally biased region" description="Polar residues" evidence="1">
    <location>
        <begin position="164"/>
        <end position="183"/>
    </location>
</feature>
<evidence type="ECO:0000256" key="2">
    <source>
        <dbReference type="SAM" id="Phobius"/>
    </source>
</evidence>
<feature type="signal peptide" evidence="3">
    <location>
        <begin position="1"/>
        <end position="19"/>
    </location>
</feature>
<feature type="compositionally biased region" description="Basic and acidic residues" evidence="1">
    <location>
        <begin position="145"/>
        <end position="157"/>
    </location>
</feature>
<name>A0A8C5Q099_9ANUR</name>
<protein>
    <recommendedName>
        <fullName evidence="4">PID domain-containing protein</fullName>
    </recommendedName>
</protein>
<dbReference type="InterPro" id="IPR011993">
    <property type="entry name" value="PH-like_dom_sf"/>
</dbReference>
<dbReference type="PANTHER" id="PTHR11232:SF81">
    <property type="entry name" value="PID DOMAIN-CONTAINING PROTEIN"/>
    <property type="match status" value="1"/>
</dbReference>
<feature type="transmembrane region" description="Helical" evidence="2">
    <location>
        <begin position="66"/>
        <end position="87"/>
    </location>
</feature>
<dbReference type="GeneTree" id="ENSGT00940000165540"/>
<evidence type="ECO:0000313" key="6">
    <source>
        <dbReference type="Proteomes" id="UP000694569"/>
    </source>
</evidence>
<feature type="transmembrane region" description="Helical" evidence="2">
    <location>
        <begin position="29"/>
        <end position="54"/>
    </location>
</feature>
<dbReference type="PROSITE" id="PS01179">
    <property type="entry name" value="PID"/>
    <property type="match status" value="1"/>
</dbReference>
<feature type="domain" description="PID" evidence="4">
    <location>
        <begin position="84"/>
        <end position="139"/>
    </location>
</feature>
<feature type="region of interest" description="Disordered" evidence="1">
    <location>
        <begin position="145"/>
        <end position="183"/>
    </location>
</feature>
<dbReference type="SUPFAM" id="SSF50729">
    <property type="entry name" value="PH domain-like"/>
    <property type="match status" value="1"/>
</dbReference>
<dbReference type="Gene3D" id="2.30.29.30">
    <property type="entry name" value="Pleckstrin-homology domain (PH domain)/Phosphotyrosine-binding domain (PTB)"/>
    <property type="match status" value="1"/>
</dbReference>
<proteinExistence type="predicted"/>
<dbReference type="InterPro" id="IPR051133">
    <property type="entry name" value="Adapter_Engulfment-Domain"/>
</dbReference>
<reference evidence="5" key="1">
    <citation type="submission" date="2025-08" db="UniProtKB">
        <authorList>
            <consortium name="Ensembl"/>
        </authorList>
    </citation>
    <scope>IDENTIFICATION</scope>
</reference>
<dbReference type="Pfam" id="PF00640">
    <property type="entry name" value="PID"/>
    <property type="match status" value="1"/>
</dbReference>
<evidence type="ECO:0000256" key="3">
    <source>
        <dbReference type="SAM" id="SignalP"/>
    </source>
</evidence>